<dbReference type="Proteomes" id="UP000184532">
    <property type="component" value="Unassembled WGS sequence"/>
</dbReference>
<gene>
    <name evidence="3" type="ORF">SAMN04488116_2274</name>
</gene>
<dbReference type="AlphaFoldDB" id="A0A1M5M5Q8"/>
<reference evidence="4" key="1">
    <citation type="submission" date="2016-11" db="EMBL/GenBank/DDBJ databases">
        <authorList>
            <person name="Varghese N."/>
            <person name="Submissions S."/>
        </authorList>
    </citation>
    <scope>NUCLEOTIDE SEQUENCE [LARGE SCALE GENOMIC DNA]</scope>
    <source>
        <strain evidence="4">DSM 22638</strain>
    </source>
</reference>
<dbReference type="Gene3D" id="3.40.50.10910">
    <property type="entry name" value="Amidohydrolase"/>
    <property type="match status" value="1"/>
</dbReference>
<feature type="transmembrane region" description="Helical" evidence="1">
    <location>
        <begin position="7"/>
        <end position="28"/>
    </location>
</feature>
<organism evidence="3 4">
    <name type="scientific">Flagellimonas flava</name>
    <dbReference type="NCBI Taxonomy" id="570519"/>
    <lineage>
        <taxon>Bacteria</taxon>
        <taxon>Pseudomonadati</taxon>
        <taxon>Bacteroidota</taxon>
        <taxon>Flavobacteriia</taxon>
        <taxon>Flavobacteriales</taxon>
        <taxon>Flavobacteriaceae</taxon>
        <taxon>Flagellimonas</taxon>
    </lineage>
</organism>
<keyword evidence="1" id="KW-1133">Transmembrane helix</keyword>
<accession>A0A1M5M5Q8</accession>
<dbReference type="InterPro" id="IPR011059">
    <property type="entry name" value="Metal-dep_hydrolase_composite"/>
</dbReference>
<keyword evidence="1" id="KW-0812">Transmembrane</keyword>
<dbReference type="SUPFAM" id="SSF51556">
    <property type="entry name" value="Metallo-dependent hydrolases"/>
    <property type="match status" value="1"/>
</dbReference>
<proteinExistence type="predicted"/>
<evidence type="ECO:0000313" key="3">
    <source>
        <dbReference type="EMBL" id="SHG72606.1"/>
    </source>
</evidence>
<evidence type="ECO:0000259" key="2">
    <source>
        <dbReference type="Pfam" id="PF01979"/>
    </source>
</evidence>
<evidence type="ECO:0000256" key="1">
    <source>
        <dbReference type="SAM" id="Phobius"/>
    </source>
</evidence>
<dbReference type="Pfam" id="PF01979">
    <property type="entry name" value="Amidohydro_1"/>
    <property type="match status" value="1"/>
</dbReference>
<dbReference type="PANTHER" id="PTHR43135">
    <property type="entry name" value="ALPHA-D-RIBOSE 1-METHYLPHOSPHONATE 5-TRIPHOSPHATE DIPHOSPHATASE"/>
    <property type="match status" value="1"/>
</dbReference>
<keyword evidence="1" id="KW-0472">Membrane</keyword>
<dbReference type="SUPFAM" id="SSF51338">
    <property type="entry name" value="Composite domain of metallo-dependent hydrolases"/>
    <property type="match status" value="1"/>
</dbReference>
<dbReference type="Gene3D" id="2.30.40.10">
    <property type="entry name" value="Urease, subunit C, domain 1"/>
    <property type="match status" value="1"/>
</dbReference>
<protein>
    <submittedName>
        <fullName evidence="3">Imidazolonepropionase</fullName>
    </submittedName>
</protein>
<dbReference type="Gene3D" id="3.30.110.90">
    <property type="entry name" value="Amidohydrolase"/>
    <property type="match status" value="1"/>
</dbReference>
<dbReference type="Gene3D" id="1.20.58.520">
    <property type="entry name" value="Amidohydrolase"/>
    <property type="match status" value="1"/>
</dbReference>
<name>A0A1M5M5Q8_9FLAO</name>
<sequence>MNTLKKLLKGITLLVVLLLLFAVGTLWIDANRTSYLAIDENQELANNNYLITNVNIIPMTSDTVLMGKNVLVKRGRIAEIGENLQADDVPQIDGENGYLTPGLTDMHVHLWDRQDLGVYLANGVTTIRNLRGFPMHLRIKRDIENENIISPQLFTSGPILTGPNDLGDEKIQVADVSTARELVKRQKDQGYDCIKTYAGMPEDIFNTVLQQAEASQIDVVVHPSFEVPYGANFHRQIASVEHAEDIVQQALEYQLDTTILKSVVAQYGASRQTFSPTLTGYHKIVEMLIDDTIESSEQMDYINPLVKKVDSKIQLERWSNEKKHNPDIVQQVQAQHRFHLGIVNQLNLTGVNIICGTDAGIGITAPGFSIHEELGFYREAGMTNYGALKTATINPSRAHRELRDIGTVEIGNRANLLLLDKNPLQQLETLKNPKWVMVNGRKLNPELLQMFKNKAKNRKGIVAAGLRWAEYLLFEKWML</sequence>
<dbReference type="InterPro" id="IPR051781">
    <property type="entry name" value="Metallo-dep_Hydrolase"/>
</dbReference>
<keyword evidence="4" id="KW-1185">Reference proteome</keyword>
<dbReference type="RefSeq" id="WP_073179604.1">
    <property type="nucleotide sequence ID" value="NZ_FQWL01000003.1"/>
</dbReference>
<dbReference type="PANTHER" id="PTHR43135:SF3">
    <property type="entry name" value="ALPHA-D-RIBOSE 1-METHYLPHOSPHONATE 5-TRIPHOSPHATE DIPHOSPHATASE"/>
    <property type="match status" value="1"/>
</dbReference>
<dbReference type="EMBL" id="FQWL01000003">
    <property type="protein sequence ID" value="SHG72606.1"/>
    <property type="molecule type" value="Genomic_DNA"/>
</dbReference>
<dbReference type="STRING" id="570519.SAMN04488116_2274"/>
<feature type="domain" description="Amidohydrolase-related" evidence="2">
    <location>
        <begin position="346"/>
        <end position="441"/>
    </location>
</feature>
<dbReference type="InterPro" id="IPR006680">
    <property type="entry name" value="Amidohydro-rel"/>
</dbReference>
<evidence type="ECO:0000313" key="4">
    <source>
        <dbReference type="Proteomes" id="UP000184532"/>
    </source>
</evidence>
<dbReference type="GO" id="GO:0016810">
    <property type="term" value="F:hydrolase activity, acting on carbon-nitrogen (but not peptide) bonds"/>
    <property type="evidence" value="ECO:0007669"/>
    <property type="project" value="InterPro"/>
</dbReference>
<dbReference type="InterPro" id="IPR032466">
    <property type="entry name" value="Metal_Hydrolase"/>
</dbReference>
<dbReference type="OrthoDB" id="9797498at2"/>